<dbReference type="Pfam" id="PF22187">
    <property type="entry name" value="DUF6946"/>
    <property type="match status" value="1"/>
</dbReference>
<accession>A0A2G1QRP9</accession>
<comment type="caution">
    <text evidence="2">The sequence shown here is derived from an EMBL/GenBank/DDBJ whole genome shotgun (WGS) entry which is preliminary data.</text>
</comment>
<name>A0A2G1QRP9_9HYPH</name>
<evidence type="ECO:0000313" key="3">
    <source>
        <dbReference type="Proteomes" id="UP000221168"/>
    </source>
</evidence>
<keyword evidence="3" id="KW-1185">Reference proteome</keyword>
<dbReference type="Proteomes" id="UP000221168">
    <property type="component" value="Unassembled WGS sequence"/>
</dbReference>
<dbReference type="AlphaFoldDB" id="A0A2G1QRP9"/>
<dbReference type="EMBL" id="PDVP01000002">
    <property type="protein sequence ID" value="PHP68217.1"/>
    <property type="molecule type" value="Genomic_DNA"/>
</dbReference>
<dbReference type="InterPro" id="IPR054024">
    <property type="entry name" value="DUF6946"/>
</dbReference>
<reference evidence="2 3" key="1">
    <citation type="submission" date="2017-10" db="EMBL/GenBank/DDBJ databases">
        <title>Sedimentibacterium mangrovi gen. nov., sp. nov., a novel member of family Phyllobacteriacea isolated from mangrove sediment.</title>
        <authorList>
            <person name="Liao H."/>
            <person name="Tian Y."/>
        </authorList>
    </citation>
    <scope>NUCLEOTIDE SEQUENCE [LARGE SCALE GENOMIC DNA]</scope>
    <source>
        <strain evidence="2 3">X9-2-2</strain>
    </source>
</reference>
<evidence type="ECO:0000313" key="2">
    <source>
        <dbReference type="EMBL" id="PHP68217.1"/>
    </source>
</evidence>
<dbReference type="RefSeq" id="WP_099304865.1">
    <property type="nucleotide sequence ID" value="NZ_PDVP01000002.1"/>
</dbReference>
<gene>
    <name evidence="2" type="ORF">CSC94_06070</name>
</gene>
<organism evidence="2 3">
    <name type="scientific">Zhengella mangrovi</name>
    <dbReference type="NCBI Taxonomy" id="1982044"/>
    <lineage>
        <taxon>Bacteria</taxon>
        <taxon>Pseudomonadati</taxon>
        <taxon>Pseudomonadota</taxon>
        <taxon>Alphaproteobacteria</taxon>
        <taxon>Hyphomicrobiales</taxon>
        <taxon>Notoacmeibacteraceae</taxon>
        <taxon>Zhengella</taxon>
    </lineage>
</organism>
<feature type="domain" description="DUF6946" evidence="1">
    <location>
        <begin position="7"/>
        <end position="214"/>
    </location>
</feature>
<sequence>MTRILVPSRGLESWQALLADPQRHWREGYSAMAVARSWEAARGLPPEIAGLFEPGVELLLAIPEHTVRLPGAGRASQCDVFALLRNGNESVAMAVEAKVSEPFGPTVGEWLAEGGSNRAERLAGLRALLGADAEPDPSLRYQLFHRTAAAVIEARRFAAPHACIVVQSFSANNAWLADFQAFARFLGLSLAPGEAGTVVLPDGMKLSLAWVRGAPAYP</sequence>
<proteinExistence type="predicted"/>
<dbReference type="OrthoDB" id="2844408at2"/>
<evidence type="ECO:0000259" key="1">
    <source>
        <dbReference type="Pfam" id="PF22187"/>
    </source>
</evidence>
<protein>
    <recommendedName>
        <fullName evidence="1">DUF6946 domain-containing protein</fullName>
    </recommendedName>
</protein>